<keyword evidence="12" id="KW-1185">Reference proteome</keyword>
<reference evidence="11 12" key="1">
    <citation type="submission" date="2023-03" db="EMBL/GenBank/DDBJ databases">
        <title>Draft assemblies of triclosan tolerant bacteria isolated from returned activated sludge.</title>
        <authorList>
            <person name="Van Hamelsveld S."/>
        </authorList>
    </citation>
    <scope>NUCLEOTIDE SEQUENCE [LARGE SCALE GENOMIC DNA]</scope>
    <source>
        <strain evidence="11 12">GW210010_S58</strain>
    </source>
</reference>
<feature type="domain" description="NADP transhydrogenase beta-like" evidence="10">
    <location>
        <begin position="2"/>
        <end position="46"/>
    </location>
</feature>
<dbReference type="InterPro" id="IPR029035">
    <property type="entry name" value="DHS-like_NAD/FAD-binding_dom"/>
</dbReference>
<dbReference type="Proteomes" id="UP001216674">
    <property type="component" value="Unassembled WGS sequence"/>
</dbReference>
<protein>
    <recommendedName>
        <fullName evidence="2">proton-translocating NAD(P)(+) transhydrogenase</fullName>
        <ecNumber evidence="2">7.1.1.1</ecNumber>
    </recommendedName>
</protein>
<evidence type="ECO:0000256" key="4">
    <source>
        <dbReference type="ARBA" id="ARBA00022857"/>
    </source>
</evidence>
<sequence>AYKAKTIIVNKRSMAAGYAGLDNDLFYMDRTMMVFGDAKKVVEEMGKAVA</sequence>
<dbReference type="SUPFAM" id="SSF52467">
    <property type="entry name" value="DHS-like NAD/FAD-binding domain"/>
    <property type="match status" value="1"/>
</dbReference>
<keyword evidence="5" id="KW-1278">Translocase</keyword>
<proteinExistence type="predicted"/>
<dbReference type="EMBL" id="JARJLM010000455">
    <property type="protein sequence ID" value="MDF3836688.1"/>
    <property type="molecule type" value="Genomic_DNA"/>
</dbReference>
<evidence type="ECO:0000256" key="9">
    <source>
        <dbReference type="ARBA" id="ARBA00048202"/>
    </source>
</evidence>
<evidence type="ECO:0000256" key="2">
    <source>
        <dbReference type="ARBA" id="ARBA00012943"/>
    </source>
</evidence>
<evidence type="ECO:0000256" key="8">
    <source>
        <dbReference type="ARBA" id="ARBA00023136"/>
    </source>
</evidence>
<keyword evidence="4" id="KW-0521">NADP</keyword>
<evidence type="ECO:0000256" key="1">
    <source>
        <dbReference type="ARBA" id="ARBA00004141"/>
    </source>
</evidence>
<keyword evidence="7" id="KW-0520">NAD</keyword>
<feature type="non-terminal residue" evidence="11">
    <location>
        <position position="1"/>
    </location>
</feature>
<accession>A0ABT6AVT5</accession>
<dbReference type="Gene3D" id="3.40.50.1220">
    <property type="entry name" value="TPP-binding domain"/>
    <property type="match status" value="1"/>
</dbReference>
<evidence type="ECO:0000256" key="6">
    <source>
        <dbReference type="ARBA" id="ARBA00022989"/>
    </source>
</evidence>
<gene>
    <name evidence="11" type="ORF">P3W85_27570</name>
</gene>
<dbReference type="RefSeq" id="WP_276267116.1">
    <property type="nucleotide sequence ID" value="NZ_JARJLM010000455.1"/>
</dbReference>
<keyword evidence="3" id="KW-0812">Transmembrane</keyword>
<evidence type="ECO:0000259" key="10">
    <source>
        <dbReference type="Pfam" id="PF02233"/>
    </source>
</evidence>
<comment type="catalytic activity">
    <reaction evidence="9">
        <text>NAD(+) + NADPH + H(+)(in) = NADH + NADP(+) + H(+)(out)</text>
        <dbReference type="Rhea" id="RHEA:47992"/>
        <dbReference type="ChEBI" id="CHEBI:15378"/>
        <dbReference type="ChEBI" id="CHEBI:57540"/>
        <dbReference type="ChEBI" id="CHEBI:57783"/>
        <dbReference type="ChEBI" id="CHEBI:57945"/>
        <dbReference type="ChEBI" id="CHEBI:58349"/>
        <dbReference type="EC" id="7.1.1.1"/>
    </reaction>
</comment>
<keyword evidence="8" id="KW-0472">Membrane</keyword>
<evidence type="ECO:0000256" key="7">
    <source>
        <dbReference type="ARBA" id="ARBA00023027"/>
    </source>
</evidence>
<evidence type="ECO:0000256" key="5">
    <source>
        <dbReference type="ARBA" id="ARBA00022967"/>
    </source>
</evidence>
<dbReference type="InterPro" id="IPR034300">
    <property type="entry name" value="PNTB-like"/>
</dbReference>
<name>A0ABT6AVT5_9BURK</name>
<keyword evidence="6" id="KW-1133">Transmembrane helix</keyword>
<organism evidence="11 12">
    <name type="scientific">Cupriavidus basilensis</name>
    <dbReference type="NCBI Taxonomy" id="68895"/>
    <lineage>
        <taxon>Bacteria</taxon>
        <taxon>Pseudomonadati</taxon>
        <taxon>Pseudomonadota</taxon>
        <taxon>Betaproteobacteria</taxon>
        <taxon>Burkholderiales</taxon>
        <taxon>Burkholderiaceae</taxon>
        <taxon>Cupriavidus</taxon>
    </lineage>
</organism>
<dbReference type="Pfam" id="PF02233">
    <property type="entry name" value="PNTB"/>
    <property type="match status" value="1"/>
</dbReference>
<dbReference type="PANTHER" id="PTHR44758">
    <property type="entry name" value="NAD(P) TRANSHYDROGENASE SUBUNIT BETA"/>
    <property type="match status" value="1"/>
</dbReference>
<evidence type="ECO:0000313" key="12">
    <source>
        <dbReference type="Proteomes" id="UP001216674"/>
    </source>
</evidence>
<comment type="caution">
    <text evidence="11">The sequence shown here is derived from an EMBL/GenBank/DDBJ whole genome shotgun (WGS) entry which is preliminary data.</text>
</comment>
<comment type="subcellular location">
    <subcellularLocation>
        <location evidence="1">Membrane</location>
        <topology evidence="1">Multi-pass membrane protein</topology>
    </subcellularLocation>
</comment>
<dbReference type="EC" id="7.1.1.1" evidence="2"/>
<evidence type="ECO:0000313" key="11">
    <source>
        <dbReference type="EMBL" id="MDF3836688.1"/>
    </source>
</evidence>
<evidence type="ECO:0000256" key="3">
    <source>
        <dbReference type="ARBA" id="ARBA00022692"/>
    </source>
</evidence>
<dbReference type="PANTHER" id="PTHR44758:SF1">
    <property type="entry name" value="NAD(P) TRANSHYDROGENASE SUBUNIT BETA"/>
    <property type="match status" value="1"/>
</dbReference>